<feature type="transmembrane region" description="Helical" evidence="1">
    <location>
        <begin position="39"/>
        <end position="61"/>
    </location>
</feature>
<dbReference type="STRING" id="59922.P9303_15331"/>
<organism evidence="2 3">
    <name type="scientific">Prochlorococcus marinus (strain MIT 9303)</name>
    <dbReference type="NCBI Taxonomy" id="59922"/>
    <lineage>
        <taxon>Bacteria</taxon>
        <taxon>Bacillati</taxon>
        <taxon>Cyanobacteriota</taxon>
        <taxon>Cyanophyceae</taxon>
        <taxon>Synechococcales</taxon>
        <taxon>Prochlorococcaceae</taxon>
        <taxon>Prochlorococcus</taxon>
    </lineage>
</organism>
<sequence>MHALSLGTWWIHLASLFEWMLAIVLVVQWGRRNQSRAMSWLALAMLPNLVSAMTAITWHIFDNSKALSGIVVLQAWLTLIGNCCLAAATWNLVRSERQQS</sequence>
<keyword evidence="1" id="KW-1133">Transmembrane helix</keyword>
<dbReference type="PANTHER" id="PTHR33833:SF3">
    <property type="entry name" value="YCF49-LIKE PROTEIN"/>
    <property type="match status" value="1"/>
</dbReference>
<keyword evidence="1" id="KW-0472">Membrane</keyword>
<dbReference type="KEGG" id="pmf:P9303_15331"/>
<dbReference type="EMBL" id="CP000554">
    <property type="protein sequence ID" value="ABM78277.1"/>
    <property type="molecule type" value="Genomic_DNA"/>
</dbReference>
<reference evidence="2 3" key="1">
    <citation type="journal article" date="2007" name="PLoS Genet.">
        <title>Patterns and implications of gene gain and loss in the evolution of Prochlorococcus.</title>
        <authorList>
            <person name="Kettler G.C."/>
            <person name="Martiny A.C."/>
            <person name="Huang K."/>
            <person name="Zucker J."/>
            <person name="Coleman M.L."/>
            <person name="Rodrigue S."/>
            <person name="Chen F."/>
            <person name="Lapidus A."/>
            <person name="Ferriera S."/>
            <person name="Johnson J."/>
            <person name="Steglich C."/>
            <person name="Church G.M."/>
            <person name="Richardson P."/>
            <person name="Chisholm S.W."/>
        </authorList>
    </citation>
    <scope>NUCLEOTIDE SEQUENCE [LARGE SCALE GENOMIC DNA]</scope>
    <source>
        <strain evidence="2 3">MIT 9303</strain>
    </source>
</reference>
<dbReference type="HOGENOM" id="CLU_093295_2_0_3"/>
<dbReference type="PANTHER" id="PTHR33833">
    <property type="entry name" value="NUCLEOLAR-LIKE PROTEIN-RELATED"/>
    <property type="match status" value="1"/>
</dbReference>
<feature type="transmembrane region" description="Helical" evidence="1">
    <location>
        <begin position="6"/>
        <end position="27"/>
    </location>
</feature>
<dbReference type="RefSeq" id="WP_011826169.1">
    <property type="nucleotide sequence ID" value="NC_008820.1"/>
</dbReference>
<accession>A2C9W7</accession>
<feature type="transmembrane region" description="Helical" evidence="1">
    <location>
        <begin position="73"/>
        <end position="93"/>
    </location>
</feature>
<name>A2C9W7_PROM3</name>
<dbReference type="AlphaFoldDB" id="A2C9W7"/>
<evidence type="ECO:0000313" key="3">
    <source>
        <dbReference type="Proteomes" id="UP000002274"/>
    </source>
</evidence>
<evidence type="ECO:0000256" key="1">
    <source>
        <dbReference type="SAM" id="Phobius"/>
    </source>
</evidence>
<evidence type="ECO:0000313" key="2">
    <source>
        <dbReference type="EMBL" id="ABM78277.1"/>
    </source>
</evidence>
<gene>
    <name evidence="2" type="ordered locus">P9303_15331</name>
</gene>
<dbReference type="InterPro" id="IPR019634">
    <property type="entry name" value="Uncharacterised_Ycf49"/>
</dbReference>
<dbReference type="Proteomes" id="UP000002274">
    <property type="component" value="Chromosome"/>
</dbReference>
<dbReference type="BioCyc" id="PMAR59922:G1G80-1330-MONOMER"/>
<protein>
    <recommendedName>
        <fullName evidence="4">DUF2499 domain-containing protein</fullName>
    </recommendedName>
</protein>
<dbReference type="Pfam" id="PF10693">
    <property type="entry name" value="DUF2499"/>
    <property type="match status" value="1"/>
</dbReference>
<keyword evidence="1" id="KW-0812">Transmembrane</keyword>
<proteinExistence type="predicted"/>
<evidence type="ECO:0008006" key="4">
    <source>
        <dbReference type="Google" id="ProtNLM"/>
    </source>
</evidence>